<protein>
    <submittedName>
        <fullName evidence="5">TOC75-3, chloroplastic-like</fullName>
    </submittedName>
</protein>
<keyword evidence="2" id="KW-0472">Membrane</keyword>
<dbReference type="EMBL" id="CACTIH010005433">
    <property type="protein sequence ID" value="CAA2992282.1"/>
    <property type="molecule type" value="Genomic_DNA"/>
</dbReference>
<dbReference type="GO" id="GO:0045037">
    <property type="term" value="P:protein import into chloroplast stroma"/>
    <property type="evidence" value="ECO:0007669"/>
    <property type="project" value="TreeGrafter"/>
</dbReference>
<accession>A0A8S0SI91</accession>
<dbReference type="Gene3D" id="2.40.160.50">
    <property type="entry name" value="membrane protein fhac: a member of the omp85/tpsb transporter family"/>
    <property type="match status" value="1"/>
</dbReference>
<keyword evidence="6" id="KW-1185">Reference proteome</keyword>
<gene>
    <name evidence="5" type="ORF">OLEA9_A043441</name>
</gene>
<dbReference type="Proteomes" id="UP000594638">
    <property type="component" value="Unassembled WGS sequence"/>
</dbReference>
<dbReference type="PANTHER" id="PTHR12815">
    <property type="entry name" value="SORTING AND ASSEMBLY MACHINERY SAMM50 PROTEIN FAMILY MEMBER"/>
    <property type="match status" value="1"/>
</dbReference>
<organism evidence="5 6">
    <name type="scientific">Olea europaea subsp. europaea</name>
    <dbReference type="NCBI Taxonomy" id="158383"/>
    <lineage>
        <taxon>Eukaryota</taxon>
        <taxon>Viridiplantae</taxon>
        <taxon>Streptophyta</taxon>
        <taxon>Embryophyta</taxon>
        <taxon>Tracheophyta</taxon>
        <taxon>Spermatophyta</taxon>
        <taxon>Magnoliopsida</taxon>
        <taxon>eudicotyledons</taxon>
        <taxon>Gunneridae</taxon>
        <taxon>Pentapetalae</taxon>
        <taxon>asterids</taxon>
        <taxon>lamiids</taxon>
        <taxon>Lamiales</taxon>
        <taxon>Oleaceae</taxon>
        <taxon>Oleeae</taxon>
        <taxon>Olea</taxon>
    </lineage>
</organism>
<evidence type="ECO:0000256" key="2">
    <source>
        <dbReference type="ARBA" id="ARBA00023136"/>
    </source>
</evidence>
<evidence type="ECO:0000313" key="5">
    <source>
        <dbReference type="EMBL" id="CAA2992282.1"/>
    </source>
</evidence>
<dbReference type="Gramene" id="OE9A043441T1">
    <property type="protein sequence ID" value="OE9A043441C1"/>
    <property type="gene ID" value="OE9A043441"/>
</dbReference>
<feature type="domain" description="Bacterial surface antigen (D15)" evidence="4">
    <location>
        <begin position="82"/>
        <end position="171"/>
    </location>
</feature>
<proteinExistence type="predicted"/>
<keyword evidence="1" id="KW-0934">Plastid</keyword>
<evidence type="ECO:0000256" key="1">
    <source>
        <dbReference type="ARBA" id="ARBA00022805"/>
    </source>
</evidence>
<sequence length="197" mass="21233">MVRFSKNGQKMMLNGHISANGPPTTLSGTGTDRMTFLQENLTRDNMRSLNGALIGERNVLQQVKEGKGKPALPVLVLHDLYGGGVGDLPNHEAFTPGGPYSVRAYNVGELGAASQKLELAVEVRIPVKNAYAYAFAGHGNDLSSSVAVQGNPTKAYMRNGRGSSYGVRVKLDQVHAEYAVDHNSRCGSFFIHVGERF</sequence>
<dbReference type="InterPro" id="IPR000184">
    <property type="entry name" value="Bac_surfAg_D15"/>
</dbReference>
<comment type="caution">
    <text evidence="5">The sequence shown here is derived from an EMBL/GenBank/DDBJ whole genome shotgun (WGS) entry which is preliminary data.</text>
</comment>
<dbReference type="GO" id="GO:0009707">
    <property type="term" value="C:chloroplast outer membrane"/>
    <property type="evidence" value="ECO:0007669"/>
    <property type="project" value="UniProtKB-SubCell"/>
</dbReference>
<keyword evidence="1" id="KW-1002">Plastid outer membrane</keyword>
<dbReference type="AlphaFoldDB" id="A0A8S0SI91"/>
<comment type="subcellular location">
    <subcellularLocation>
        <location evidence="3">Plastid</location>
        <location evidence="3">Chloroplast outer membrane</location>
    </subcellularLocation>
</comment>
<evidence type="ECO:0000259" key="4">
    <source>
        <dbReference type="Pfam" id="PF01103"/>
    </source>
</evidence>
<dbReference type="OrthoDB" id="906782at2759"/>
<reference evidence="5 6" key="1">
    <citation type="submission" date="2019-12" db="EMBL/GenBank/DDBJ databases">
        <authorList>
            <person name="Alioto T."/>
            <person name="Alioto T."/>
            <person name="Gomez Garrido J."/>
        </authorList>
    </citation>
    <scope>NUCLEOTIDE SEQUENCE [LARGE SCALE GENOMIC DNA]</scope>
</reference>
<evidence type="ECO:0000256" key="3">
    <source>
        <dbReference type="ARBA" id="ARBA00024013"/>
    </source>
</evidence>
<dbReference type="InterPro" id="IPR039910">
    <property type="entry name" value="D15-like"/>
</dbReference>
<dbReference type="PANTHER" id="PTHR12815:SF42">
    <property type="entry name" value="BACTERIAL SURFACE ANTIGEN (D15) DOMAIN-CONTAINING PROTEIN"/>
    <property type="match status" value="1"/>
</dbReference>
<name>A0A8S0SI91_OLEEU</name>
<dbReference type="GO" id="GO:0009658">
    <property type="term" value="P:chloroplast organization"/>
    <property type="evidence" value="ECO:0007669"/>
    <property type="project" value="TreeGrafter"/>
</dbReference>
<dbReference type="Pfam" id="PF01103">
    <property type="entry name" value="Omp85"/>
    <property type="match status" value="1"/>
</dbReference>
<evidence type="ECO:0000313" key="6">
    <source>
        <dbReference type="Proteomes" id="UP000594638"/>
    </source>
</evidence>